<dbReference type="KEGG" id="msq:BKP64_06220"/>
<evidence type="ECO:0000256" key="4">
    <source>
        <dbReference type="PIRSR" id="PIRSR625650-1"/>
    </source>
</evidence>
<feature type="binding site" evidence="5">
    <location>
        <position position="391"/>
    </location>
    <ligand>
        <name>substrate</name>
    </ligand>
</feature>
<dbReference type="InterPro" id="IPR016169">
    <property type="entry name" value="FAD-bd_PCMH_sub2"/>
</dbReference>
<dbReference type="EMBL" id="CP017715">
    <property type="protein sequence ID" value="AOY87798.1"/>
    <property type="molecule type" value="Genomic_DNA"/>
</dbReference>
<dbReference type="GO" id="GO:0008609">
    <property type="term" value="F:alkylglycerone-phosphate synthase activity"/>
    <property type="evidence" value="ECO:0007669"/>
    <property type="project" value="InterPro"/>
</dbReference>
<dbReference type="Proteomes" id="UP000177445">
    <property type="component" value="Chromosome"/>
</dbReference>
<dbReference type="InterPro" id="IPR016164">
    <property type="entry name" value="FAD-linked_Oxase-like_C"/>
</dbReference>
<feature type="site" description="Important for enzyme activity" evidence="7">
    <location>
        <position position="303"/>
    </location>
</feature>
<reference evidence="9 10" key="1">
    <citation type="submission" date="2016-10" db="EMBL/GenBank/DDBJ databases">
        <title>Marinobacter salinus sp. nov., a moderately halophilic bacterium isolated from a tidal flat environment.</title>
        <authorList>
            <person name="Park S.-J."/>
        </authorList>
    </citation>
    <scope>NUCLEOTIDE SEQUENCE [LARGE SCALE GENOMIC DNA]</scope>
    <source>
        <strain evidence="9 10">Hb8</strain>
    </source>
</reference>
<dbReference type="GO" id="GO:0008610">
    <property type="term" value="P:lipid biosynthetic process"/>
    <property type="evidence" value="ECO:0007669"/>
    <property type="project" value="InterPro"/>
</dbReference>
<dbReference type="Pfam" id="PF01565">
    <property type="entry name" value="FAD_binding_4"/>
    <property type="match status" value="1"/>
</dbReference>
<name>A0A1D9GJH9_9GAMM</name>
<comment type="cofactor">
    <cofactor evidence="6">
        <name>FAD</name>
        <dbReference type="ChEBI" id="CHEBI:57692"/>
    </cofactor>
</comment>
<sequence length="534" mass="59024">MRRWNGWGDDNFTMALPDQGHAFLADRIGTSPALPDVSLSTVCDSVPPSRLPADSDAAPLIDCSPEARVRHARGQSLADWLAMRSGNIGVFPDGVARPRNSRDVQKLLRFAKRHSLQLIPYGGGTSVAGHINPVKADNPVLTVDMSDMNRLTDLNRESQIATFGAGTPGPLVESQLRAHGYTLGHYPQSFELSTIGGWVASRSSGQQSLRYGRIEQLFAGGSIETLQGTWDLPTFPASSAGPDLREFILGSEGRLGLITEVKVRISRLPEQESFHVFFFPDWEQARTACRKLVQNRTQLSMLRLSNGAETETQLALAGHPRLIGLLESFLSLRGAGSGKCMMTFGLTGSRHQCKAAVKEVRQICSEYKGVYTGTRLGKKWAEKRFTMPYLREALWKMGYAVDTLETATDWDNVDNLLELIEKNLRDGLKDKNESTHVFTHLSHFYGQGCSIYTTYVFRVADTYEETLSRWRSLKNTTSELIVQNGGTISHQHGVGKDHAPFLPVEKGELGMLAIRSLCATFDPDALLNPKTLVE</sequence>
<dbReference type="GO" id="GO:0071949">
    <property type="term" value="F:FAD binding"/>
    <property type="evidence" value="ECO:0007669"/>
    <property type="project" value="InterPro"/>
</dbReference>
<evidence type="ECO:0000313" key="10">
    <source>
        <dbReference type="Proteomes" id="UP000177445"/>
    </source>
</evidence>
<evidence type="ECO:0000256" key="7">
    <source>
        <dbReference type="PIRSR" id="PIRSR625650-4"/>
    </source>
</evidence>
<dbReference type="SUPFAM" id="SSF56176">
    <property type="entry name" value="FAD-binding/transporter-associated domain-like"/>
    <property type="match status" value="1"/>
</dbReference>
<dbReference type="AlphaFoldDB" id="A0A1D9GJH9"/>
<gene>
    <name evidence="9" type="ORF">BKP64_06220</name>
</gene>
<dbReference type="Pfam" id="PF02913">
    <property type="entry name" value="FAD-oxidase_C"/>
    <property type="match status" value="1"/>
</dbReference>
<protein>
    <submittedName>
        <fullName evidence="9">FAD-binding oxidoreductase</fullName>
    </submittedName>
</protein>
<dbReference type="InterPro" id="IPR016166">
    <property type="entry name" value="FAD-bd_PCMH"/>
</dbReference>
<dbReference type="InterPro" id="IPR036318">
    <property type="entry name" value="FAD-bd_PCMH-like_sf"/>
</dbReference>
<dbReference type="SUPFAM" id="SSF55103">
    <property type="entry name" value="FAD-linked oxidases, C-terminal domain"/>
    <property type="match status" value="1"/>
</dbReference>
<dbReference type="Gene3D" id="3.30.70.3450">
    <property type="match status" value="1"/>
</dbReference>
<keyword evidence="3 6" id="KW-0274">FAD</keyword>
<keyword evidence="10" id="KW-1185">Reference proteome</keyword>
<feature type="domain" description="FAD-binding PCMH-type" evidence="8">
    <location>
        <begin position="88"/>
        <end position="268"/>
    </location>
</feature>
<evidence type="ECO:0000256" key="5">
    <source>
        <dbReference type="PIRSR" id="PIRSR625650-2"/>
    </source>
</evidence>
<dbReference type="InterPro" id="IPR025650">
    <property type="entry name" value="Alkyl-DHAP_Synthase"/>
</dbReference>
<dbReference type="RefSeq" id="WP_070967393.1">
    <property type="nucleotide sequence ID" value="NZ_CP017715.1"/>
</dbReference>
<dbReference type="PROSITE" id="PS51387">
    <property type="entry name" value="FAD_PCMH"/>
    <property type="match status" value="1"/>
</dbReference>
<evidence type="ECO:0000256" key="2">
    <source>
        <dbReference type="ARBA" id="ARBA00022630"/>
    </source>
</evidence>
<evidence type="ECO:0000259" key="8">
    <source>
        <dbReference type="PROSITE" id="PS51387"/>
    </source>
</evidence>
<dbReference type="InterPro" id="IPR006094">
    <property type="entry name" value="Oxid_FAD_bind_N"/>
</dbReference>
<dbReference type="PANTHER" id="PTHR46568:SF1">
    <property type="entry name" value="ALKYLDIHYDROXYACETONEPHOSPHATE SYNTHASE, PEROXISOMAL"/>
    <property type="match status" value="1"/>
</dbReference>
<keyword evidence="2" id="KW-0285">Flavoprotein</keyword>
<feature type="active site" description="Proton donor/acceptor" evidence="4">
    <location>
        <position position="452"/>
    </location>
</feature>
<organism evidence="9 10">
    <name type="scientific">Marinobacter salinus</name>
    <dbReference type="NCBI Taxonomy" id="1874317"/>
    <lineage>
        <taxon>Bacteria</taxon>
        <taxon>Pseudomonadati</taxon>
        <taxon>Pseudomonadota</taxon>
        <taxon>Gammaproteobacteria</taxon>
        <taxon>Pseudomonadales</taxon>
        <taxon>Marinobacteraceae</taxon>
        <taxon>Marinobacter</taxon>
    </lineage>
</organism>
<dbReference type="Gene3D" id="3.30.465.10">
    <property type="match status" value="1"/>
</dbReference>
<dbReference type="PANTHER" id="PTHR46568">
    <property type="entry name" value="ALKYLDIHYDROXYACETONEPHOSPHATE SYNTHASE, PEROXISOMAL"/>
    <property type="match status" value="1"/>
</dbReference>
<evidence type="ECO:0000256" key="6">
    <source>
        <dbReference type="PIRSR" id="PIRSR625650-3"/>
    </source>
</evidence>
<feature type="binding site" evidence="6">
    <location>
        <begin position="120"/>
        <end position="126"/>
    </location>
    <ligand>
        <name>FAD</name>
        <dbReference type="ChEBI" id="CHEBI:57692"/>
    </ligand>
</feature>
<proteinExistence type="inferred from homology"/>
<accession>A0A1D9GJH9</accession>
<feature type="binding site" evidence="6">
    <location>
        <begin position="252"/>
        <end position="258"/>
    </location>
    <ligand>
        <name>FAD</name>
        <dbReference type="ChEBI" id="CHEBI:57692"/>
    </ligand>
</feature>
<dbReference type="InterPro" id="IPR016167">
    <property type="entry name" value="FAD-bd_PCMH_sub1"/>
</dbReference>
<dbReference type="OrthoDB" id="9811557at2"/>
<evidence type="ECO:0000256" key="1">
    <source>
        <dbReference type="ARBA" id="ARBA00008000"/>
    </source>
</evidence>
<evidence type="ECO:0000313" key="9">
    <source>
        <dbReference type="EMBL" id="AOY87798.1"/>
    </source>
</evidence>
<evidence type="ECO:0000256" key="3">
    <source>
        <dbReference type="ARBA" id="ARBA00022827"/>
    </source>
</evidence>
<dbReference type="Gene3D" id="3.30.300.330">
    <property type="match status" value="1"/>
</dbReference>
<dbReference type="STRING" id="1874317.BKP64_06220"/>
<dbReference type="Gene3D" id="3.30.43.10">
    <property type="entry name" value="Uridine Diphospho-n-acetylenolpyruvylglucosamine Reductase, domain 2"/>
    <property type="match status" value="1"/>
</dbReference>
<dbReference type="InterPro" id="IPR004113">
    <property type="entry name" value="FAD-bd_oxidored_4_C"/>
</dbReference>
<comment type="similarity">
    <text evidence="1">Belongs to the FAD-binding oxidoreductase/transferase type 4 family.</text>
</comment>